<dbReference type="PANTHER" id="PTHR34853">
    <property type="match status" value="1"/>
</dbReference>
<dbReference type="Pfam" id="PF03583">
    <property type="entry name" value="LIP"/>
    <property type="match status" value="1"/>
</dbReference>
<name>A0ABV8T5X6_9GAMM</name>
<reference evidence="2" key="1">
    <citation type="journal article" date="2019" name="Int. J. Syst. Evol. Microbiol.">
        <title>The Global Catalogue of Microorganisms (GCM) 10K type strain sequencing project: providing services to taxonomists for standard genome sequencing and annotation.</title>
        <authorList>
            <consortium name="The Broad Institute Genomics Platform"/>
            <consortium name="The Broad Institute Genome Sequencing Center for Infectious Disease"/>
            <person name="Wu L."/>
            <person name="Ma J."/>
        </authorList>
    </citation>
    <scope>NUCLEOTIDE SEQUENCE [LARGE SCALE GENOMIC DNA]</scope>
    <source>
        <strain evidence="2">CGMCC 1.10759</strain>
    </source>
</reference>
<gene>
    <name evidence="1" type="ORF">ACFPN2_34035</name>
</gene>
<evidence type="ECO:0000313" key="2">
    <source>
        <dbReference type="Proteomes" id="UP001595904"/>
    </source>
</evidence>
<evidence type="ECO:0000313" key="1">
    <source>
        <dbReference type="EMBL" id="MFC4314144.1"/>
    </source>
</evidence>
<dbReference type="PIRSF" id="PIRSF029171">
    <property type="entry name" value="Esterase_LipA"/>
    <property type="match status" value="1"/>
</dbReference>
<keyword evidence="1" id="KW-0378">Hydrolase</keyword>
<dbReference type="EMBL" id="JBHSDU010000015">
    <property type="protein sequence ID" value="MFC4314144.1"/>
    <property type="molecule type" value="Genomic_DNA"/>
</dbReference>
<sequence>MALLLLLSACASPQASDSPARGTVKSVEQLSTFSRQSIDAKNKFVALSGAAQCDVQVIQVTYDSIGVRSEPVTLSAAIYVPQGCAGPFPLLAQAHGTQSDRKRSSAEVDAGNTAITFFAAQGYLVVTPDYLGLGKSDYPFHPYLHADSEASAIIDAIRAARAAARDLAIPADDRVMLFGYSQGGHAAMAAQREIERNHAGEIKLIASAPMAGPYYLSQTFLGSWFGYTAGEPNSLASELFAYTLLSYNQVYGLYSDPGEVFAAAYGKPVEQLFSGALTITEIDRQQALPAGGKLNELRNPAFSAAFLLDENQPFRRALRQNDLLDWRPAAPTILCGSSRDTVVDLQNAYAAQTAFRARGADVAVIDVADSIPPEVDGTGHHRYSMACYSAVRRQLFDPIRRGEIRTTRAR</sequence>
<proteinExistence type="predicted"/>
<dbReference type="InterPro" id="IPR005152">
    <property type="entry name" value="Lipase_secreted"/>
</dbReference>
<dbReference type="GO" id="GO:0016787">
    <property type="term" value="F:hydrolase activity"/>
    <property type="evidence" value="ECO:0007669"/>
    <property type="project" value="UniProtKB-KW"/>
</dbReference>
<dbReference type="Proteomes" id="UP001595904">
    <property type="component" value="Unassembled WGS sequence"/>
</dbReference>
<dbReference type="PANTHER" id="PTHR34853:SF1">
    <property type="entry name" value="LIPASE 5"/>
    <property type="match status" value="1"/>
</dbReference>
<dbReference type="EC" id="3.4.-.-" evidence="1"/>
<dbReference type="InterPro" id="IPR029058">
    <property type="entry name" value="AB_hydrolase_fold"/>
</dbReference>
<dbReference type="Gene3D" id="1.10.260.160">
    <property type="match status" value="1"/>
</dbReference>
<accession>A0ABV8T5X6</accession>
<dbReference type="Gene3D" id="3.40.50.1820">
    <property type="entry name" value="alpha/beta hydrolase"/>
    <property type="match status" value="2"/>
</dbReference>
<protein>
    <submittedName>
        <fullName evidence="1">Alpha/beta hydrolase family protein</fullName>
        <ecNumber evidence="1">3.4.-.-</ecNumber>
    </submittedName>
</protein>
<organism evidence="1 2">
    <name type="scientific">Steroidobacter flavus</name>
    <dbReference type="NCBI Taxonomy" id="1842136"/>
    <lineage>
        <taxon>Bacteria</taxon>
        <taxon>Pseudomonadati</taxon>
        <taxon>Pseudomonadota</taxon>
        <taxon>Gammaproteobacteria</taxon>
        <taxon>Steroidobacterales</taxon>
        <taxon>Steroidobacteraceae</taxon>
        <taxon>Steroidobacter</taxon>
    </lineage>
</organism>
<comment type="caution">
    <text evidence="1">The sequence shown here is derived from an EMBL/GenBank/DDBJ whole genome shotgun (WGS) entry which is preliminary data.</text>
</comment>
<dbReference type="SUPFAM" id="SSF53474">
    <property type="entry name" value="alpha/beta-Hydrolases"/>
    <property type="match status" value="1"/>
</dbReference>
<keyword evidence="2" id="KW-1185">Reference proteome</keyword>